<dbReference type="Pfam" id="PF03050">
    <property type="entry name" value="DDE_Tnp_IS66"/>
    <property type="match status" value="1"/>
</dbReference>
<dbReference type="PANTHER" id="PTHR33678:SF2">
    <property type="match status" value="1"/>
</dbReference>
<dbReference type="InterPro" id="IPR052344">
    <property type="entry name" value="Transposase-related"/>
</dbReference>
<organism evidence="3 4">
    <name type="scientific">Bacteroides ovatus (strain ATCC 8483 / DSM 1896 / JCM 5824 / BCRC 10623 / CCUG 4943 / NCTC 11153)</name>
    <dbReference type="NCBI Taxonomy" id="411476"/>
    <lineage>
        <taxon>Bacteria</taxon>
        <taxon>Pseudomonadati</taxon>
        <taxon>Bacteroidota</taxon>
        <taxon>Bacteroidia</taxon>
        <taxon>Bacteroidales</taxon>
        <taxon>Bacteroidaceae</taxon>
        <taxon>Bacteroides</taxon>
    </lineage>
</organism>
<dbReference type="PANTHER" id="PTHR33678">
    <property type="entry name" value="BLL1576 PROTEIN"/>
    <property type="match status" value="1"/>
</dbReference>
<evidence type="ECO:0000259" key="2">
    <source>
        <dbReference type="Pfam" id="PF03050"/>
    </source>
</evidence>
<proteinExistence type="predicted"/>
<evidence type="ECO:0000256" key="1">
    <source>
        <dbReference type="SAM" id="Coils"/>
    </source>
</evidence>
<dbReference type="InterPro" id="IPR004291">
    <property type="entry name" value="Transposase_IS66_central"/>
</dbReference>
<gene>
    <name evidence="3" type="ORF">BACOVA_00951</name>
</gene>
<comment type="caution">
    <text evidence="3">The sequence shown here is derived from an EMBL/GenBank/DDBJ whole genome shotgun (WGS) entry which is preliminary data.</text>
</comment>
<evidence type="ECO:0000313" key="3">
    <source>
        <dbReference type="EMBL" id="EDO13417.1"/>
    </source>
</evidence>
<dbReference type="NCBIfam" id="NF033517">
    <property type="entry name" value="transpos_IS66"/>
    <property type="match status" value="1"/>
</dbReference>
<sequence length="541" mass="62951">MLKISSGLFGQFVDFLYLYAMKKDEIIELLKEQIKGLRDDNNRLLDQIDALIKEVSSLKEALLQKGESLSKQQRLTKGLAKLVSNTSEQQQAPQSAIFEEERQKIEAEKADKRKARKNNGAKRDMHYEMEEEEHVVYPDDPDFDINKARLFTTVPRICVRYECVPMRFIKHVYKIHTYTQEGRLFEGKTPASAFLNSSYDGSFIAGLMELRYIQSLPVERIINYFESHGFTLKKPTAHKLIEKASNLFENLYKCIRQTALSDPYKAADETYYKILVPEKNSKGKGVRKGYLWVVVGINTRMIYLLYDDGSRSERVILNELGSCKGIIQSDGYSPYRKLESDAYPNITRIPCLQHIKRKFIDCGEKEPDAKRIVELINALYQNEHKHKVGVEGWTVEQNLMHRKKYAPDILGEIKDVLDEIEERGDLLPKSELQEAITYLRNEWNAVVDIFNYGDTYLDNNMVERMNRYISLSRKNSLFFGSHKGAERGAILYTIALTCRMHKVNLFEYLTDVINRTAEWQPNTPIEKYRELLPDRWEKAND</sequence>
<evidence type="ECO:0000313" key="4">
    <source>
        <dbReference type="Proteomes" id="UP000005475"/>
    </source>
</evidence>
<feature type="coiled-coil region" evidence="1">
    <location>
        <begin position="27"/>
        <end position="61"/>
    </location>
</feature>
<protein>
    <submittedName>
        <fullName evidence="3">IS66 family element, transposase</fullName>
    </submittedName>
</protein>
<dbReference type="AlphaFoldDB" id="A0AAN3D9X2"/>
<keyword evidence="1" id="KW-0175">Coiled coil</keyword>
<reference evidence="3 4" key="1">
    <citation type="submission" date="2007-03" db="EMBL/GenBank/DDBJ databases">
        <authorList>
            <person name="Fulton L."/>
            <person name="Clifton S."/>
            <person name="Fulton B."/>
            <person name="Xu J."/>
            <person name="Minx P."/>
            <person name="Pepin K.H."/>
            <person name="Johnson M."/>
            <person name="Thiruvilangam P."/>
            <person name="Bhonagiri V."/>
            <person name="Nash W.E."/>
            <person name="Mardis E.R."/>
            <person name="Wilson R.K."/>
        </authorList>
    </citation>
    <scope>NUCLEOTIDE SEQUENCE [LARGE SCALE GENOMIC DNA]</scope>
    <source>
        <strain evidence="4">ATCC 8483 / DSM 1896 / JCM 5824 / BCRC 10623 / CCUG 4943 / NCTC 11153</strain>
    </source>
</reference>
<name>A0AAN3D9X2_BACO1</name>
<feature type="domain" description="Transposase IS66 central" evidence="2">
    <location>
        <begin position="198"/>
        <end position="486"/>
    </location>
</feature>
<dbReference type="Proteomes" id="UP000005475">
    <property type="component" value="Unassembled WGS sequence"/>
</dbReference>
<accession>A0AAN3D9X2</accession>
<reference evidence="4" key="2">
    <citation type="submission" date="2007-04" db="EMBL/GenBank/DDBJ databases">
        <title>Draft genome sequence of Bacteroides ovatus (ATCC 8483).</title>
        <authorList>
            <person name="Sudarsanam P."/>
            <person name="Ley R."/>
            <person name="Guruge J."/>
            <person name="Turnbaugh P.J."/>
            <person name="Mahowald M."/>
            <person name="Liep D."/>
            <person name="Gordon J."/>
        </authorList>
    </citation>
    <scope>NUCLEOTIDE SEQUENCE [LARGE SCALE GENOMIC DNA]</scope>
    <source>
        <strain evidence="4">ATCC 8483 / DSM 1896 / JCM 5824 / BCRC 10623 / CCUG 4943 / NCTC 11153</strain>
    </source>
</reference>
<dbReference type="EMBL" id="AAXF02000039">
    <property type="protein sequence ID" value="EDO13417.1"/>
    <property type="molecule type" value="Genomic_DNA"/>
</dbReference>